<accession>A0A914R739</accession>
<evidence type="ECO:0000313" key="13">
    <source>
        <dbReference type="WBParaSite" id="PDA_v2.g7386.t1"/>
    </source>
</evidence>
<keyword evidence="8" id="KW-0675">Receptor</keyword>
<evidence type="ECO:0000256" key="8">
    <source>
        <dbReference type="ARBA" id="ARBA00023170"/>
    </source>
</evidence>
<dbReference type="GO" id="GO:0043410">
    <property type="term" value="P:positive regulation of MAPK cascade"/>
    <property type="evidence" value="ECO:0007669"/>
    <property type="project" value="TreeGrafter"/>
</dbReference>
<evidence type="ECO:0000256" key="2">
    <source>
        <dbReference type="ARBA" id="ARBA00022475"/>
    </source>
</evidence>
<evidence type="ECO:0000259" key="11">
    <source>
        <dbReference type="PROSITE" id="PS50262"/>
    </source>
</evidence>
<evidence type="ECO:0000256" key="7">
    <source>
        <dbReference type="ARBA" id="ARBA00023157"/>
    </source>
</evidence>
<feature type="domain" description="G-protein coupled receptors family 1 profile" evidence="11">
    <location>
        <begin position="133"/>
        <end position="211"/>
    </location>
</feature>
<keyword evidence="6 10" id="KW-0472">Membrane</keyword>
<keyword evidence="5" id="KW-0297">G-protein coupled receptor</keyword>
<keyword evidence="4 10" id="KW-1133">Transmembrane helix</keyword>
<dbReference type="WBParaSite" id="PDA_v2.g7386.t1">
    <property type="protein sequence ID" value="PDA_v2.g7386.t1"/>
    <property type="gene ID" value="PDA_v2.g7386"/>
</dbReference>
<dbReference type="GO" id="GO:0071880">
    <property type="term" value="P:adenylate cyclase-activating adrenergic receptor signaling pathway"/>
    <property type="evidence" value="ECO:0007669"/>
    <property type="project" value="TreeGrafter"/>
</dbReference>
<dbReference type="InterPro" id="IPR000276">
    <property type="entry name" value="GPCR_Rhodpsn"/>
</dbReference>
<keyword evidence="2" id="KW-1003">Cell membrane</keyword>
<dbReference type="InterPro" id="IPR017452">
    <property type="entry name" value="GPCR_Rhodpsn_7TM"/>
</dbReference>
<keyword evidence="12" id="KW-1185">Reference proteome</keyword>
<evidence type="ECO:0000256" key="4">
    <source>
        <dbReference type="ARBA" id="ARBA00022989"/>
    </source>
</evidence>
<evidence type="ECO:0000256" key="5">
    <source>
        <dbReference type="ARBA" id="ARBA00023040"/>
    </source>
</evidence>
<dbReference type="Gene3D" id="1.20.1070.10">
    <property type="entry name" value="Rhodopsin 7-helix transmembrane proteins"/>
    <property type="match status" value="1"/>
</dbReference>
<evidence type="ECO:0000313" key="12">
    <source>
        <dbReference type="Proteomes" id="UP000887578"/>
    </source>
</evidence>
<keyword evidence="9" id="KW-0807">Transducer</keyword>
<evidence type="ECO:0000256" key="9">
    <source>
        <dbReference type="ARBA" id="ARBA00023224"/>
    </source>
</evidence>
<comment type="subcellular location">
    <subcellularLocation>
        <location evidence="1">Cell membrane</location>
        <topology evidence="1">Multi-pass membrane protein</topology>
    </subcellularLocation>
</comment>
<dbReference type="Proteomes" id="UP000887578">
    <property type="component" value="Unplaced"/>
</dbReference>
<name>A0A914R739_9BILA</name>
<evidence type="ECO:0000256" key="1">
    <source>
        <dbReference type="ARBA" id="ARBA00004651"/>
    </source>
</evidence>
<dbReference type="SUPFAM" id="SSF81321">
    <property type="entry name" value="Family A G protein-coupled receptor-like"/>
    <property type="match status" value="1"/>
</dbReference>
<dbReference type="FunFam" id="1.20.1070.10:FF:000381">
    <property type="entry name" value="DOPamine receptor"/>
    <property type="match status" value="1"/>
</dbReference>
<dbReference type="Pfam" id="PF00001">
    <property type="entry name" value="7tm_1"/>
    <property type="match status" value="1"/>
</dbReference>
<sequence>MRWISTNRRFSDALTTFQTKSRKKSVTISTTFQPLRRHSYQPQGSVIREHHKLKPQARELNVFCNKWLILPFEQYYEHKKQQRRNMRRLSEMITEWERPSRSSLSHMYSFARRESVYIARKKLAGLKDWALDLLAKLKSKQGMAIRRETRATKLVATVMVVFLVCWLPFFTLNMVKVYKLIFNTWPTELEGLFHWFTALGYLNSSINFFIYAAINQKFRSSFRRLVGLQRKRDKTWMLPPKELERRRHARYGCGCGPFHKVKKTTLRKASSVGYVRVKRF</sequence>
<evidence type="ECO:0000256" key="6">
    <source>
        <dbReference type="ARBA" id="ARBA00023136"/>
    </source>
</evidence>
<reference evidence="13" key="1">
    <citation type="submission" date="2022-11" db="UniProtKB">
        <authorList>
            <consortium name="WormBaseParasite"/>
        </authorList>
    </citation>
    <scope>IDENTIFICATION</scope>
</reference>
<dbReference type="PROSITE" id="PS50262">
    <property type="entry name" value="G_PROTEIN_RECEP_F1_2"/>
    <property type="match status" value="1"/>
</dbReference>
<dbReference type="GO" id="GO:0004993">
    <property type="term" value="F:G protein-coupled serotonin receptor activity"/>
    <property type="evidence" value="ECO:0007669"/>
    <property type="project" value="UniProtKB-ARBA"/>
</dbReference>
<evidence type="ECO:0000256" key="10">
    <source>
        <dbReference type="SAM" id="Phobius"/>
    </source>
</evidence>
<keyword evidence="7" id="KW-1015">Disulfide bond</keyword>
<feature type="transmembrane region" description="Helical" evidence="10">
    <location>
        <begin position="154"/>
        <end position="172"/>
    </location>
</feature>
<dbReference type="PANTHER" id="PTHR24248:SF199">
    <property type="entry name" value="IP13425P-RELATED"/>
    <property type="match status" value="1"/>
</dbReference>
<keyword evidence="3 10" id="KW-0812">Transmembrane</keyword>
<proteinExistence type="predicted"/>
<dbReference type="PANTHER" id="PTHR24248">
    <property type="entry name" value="ADRENERGIC RECEPTOR-RELATED G-PROTEIN COUPLED RECEPTOR"/>
    <property type="match status" value="1"/>
</dbReference>
<dbReference type="PRINTS" id="PR00237">
    <property type="entry name" value="GPCRRHODOPSN"/>
</dbReference>
<dbReference type="AlphaFoldDB" id="A0A914R739"/>
<protein>
    <submittedName>
        <fullName evidence="13">G-protein coupled receptors family 1 profile domain-containing protein</fullName>
    </submittedName>
</protein>
<evidence type="ECO:0000256" key="3">
    <source>
        <dbReference type="ARBA" id="ARBA00022692"/>
    </source>
</evidence>
<organism evidence="12 13">
    <name type="scientific">Panagrolaimus davidi</name>
    <dbReference type="NCBI Taxonomy" id="227884"/>
    <lineage>
        <taxon>Eukaryota</taxon>
        <taxon>Metazoa</taxon>
        <taxon>Ecdysozoa</taxon>
        <taxon>Nematoda</taxon>
        <taxon>Chromadorea</taxon>
        <taxon>Rhabditida</taxon>
        <taxon>Tylenchina</taxon>
        <taxon>Panagrolaimomorpha</taxon>
        <taxon>Panagrolaimoidea</taxon>
        <taxon>Panagrolaimidae</taxon>
        <taxon>Panagrolaimus</taxon>
    </lineage>
</organism>
<dbReference type="GO" id="GO:0005886">
    <property type="term" value="C:plasma membrane"/>
    <property type="evidence" value="ECO:0007669"/>
    <property type="project" value="UniProtKB-SubCell"/>
</dbReference>
<feature type="transmembrane region" description="Helical" evidence="10">
    <location>
        <begin position="192"/>
        <end position="214"/>
    </location>
</feature>